<dbReference type="InterPro" id="IPR051448">
    <property type="entry name" value="CdaR-like_regulators"/>
</dbReference>
<evidence type="ECO:0000313" key="5">
    <source>
        <dbReference type="EMBL" id="RNB84558.1"/>
    </source>
</evidence>
<dbReference type="EMBL" id="RHHQ01000017">
    <property type="protein sequence ID" value="RNB84558.1"/>
    <property type="molecule type" value="Genomic_DNA"/>
</dbReference>
<dbReference type="InterPro" id="IPR041522">
    <property type="entry name" value="CdaR_GGDEF"/>
</dbReference>
<evidence type="ECO:0000256" key="1">
    <source>
        <dbReference type="ARBA" id="ARBA00006754"/>
    </source>
</evidence>
<reference evidence="5 6" key="1">
    <citation type="submission" date="2018-10" db="EMBL/GenBank/DDBJ databases">
        <title>Phylogenomics of Brevibacillus.</title>
        <authorList>
            <person name="Dunlap C."/>
        </authorList>
    </citation>
    <scope>NUCLEOTIDE SEQUENCE [LARGE SCALE GENOMIC DNA]</scope>
    <source>
        <strain evidence="5 6">JCM 15716</strain>
    </source>
</reference>
<sequence>MKDVMEIDVMKRSTVRSAEGILIERLVESISVIEIPVEDFVRKNEFVLTTAIGCGADVSAFKKFVQDVIDSGAAALGVATGHHVSGFPPEVLELAETRQFPLIELPWELRFADITQSILGALNNWLRHNANRAEELQKQLLHQFLTGGSLTDAAEVISHEMDCAVIILDTEGVINGKSRNSQSLQEKWQSNHDQGSMIEIGKNCMLMTENSLITYKIETANTLHGYLGFELPQDVPIEHFLCNGEEYLLNHAVVALCLWFQRENVIFETELRLRDDFVWMLAKGEQVWELILSRAKALDYQVELPHVCILGSVSNFDILYEKSNSARDSFDQWTKTAYRLIEKKVEEAANSIQRRVMITHHQGRLIIFLEIPMDSILDTVNGFLNRVDSRLQQALPGIIMSWGVGENHAGVKSFHQSFNDARIALDIGIHQKGPGNRSTFTNTGIFRALNSLANSPEIQEITLSTIGSLLVYDQHKELDLVETLIAYIRNQMNVSQTSRALNLHRQSLLYRLRKIESLTDRSLIDPDDLFLLDLSIRLWTTGLVANKKNAEWPTQ</sequence>
<gene>
    <name evidence="5" type="ORF">EDM56_20840</name>
</gene>
<comment type="caution">
    <text evidence="5">The sequence shown here is derived from an EMBL/GenBank/DDBJ whole genome shotgun (WGS) entry which is preliminary data.</text>
</comment>
<dbReference type="AlphaFoldDB" id="A0A3M8D9D0"/>
<accession>A0A3M8D9D0</accession>
<feature type="domain" description="Purine catabolism PurC-like" evidence="2">
    <location>
        <begin position="3"/>
        <end position="121"/>
    </location>
</feature>
<evidence type="ECO:0000259" key="3">
    <source>
        <dbReference type="Pfam" id="PF13556"/>
    </source>
</evidence>
<name>A0A3M8D9D0_9BACL</name>
<dbReference type="Gene3D" id="1.10.10.2840">
    <property type="entry name" value="PucR C-terminal helix-turn-helix domain"/>
    <property type="match status" value="1"/>
</dbReference>
<evidence type="ECO:0000313" key="6">
    <source>
        <dbReference type="Proteomes" id="UP000271031"/>
    </source>
</evidence>
<dbReference type="Pfam" id="PF17853">
    <property type="entry name" value="GGDEF_2"/>
    <property type="match status" value="1"/>
</dbReference>
<dbReference type="InterPro" id="IPR025736">
    <property type="entry name" value="PucR_C-HTH_dom"/>
</dbReference>
<dbReference type="PANTHER" id="PTHR33744:SF1">
    <property type="entry name" value="DNA-BINDING TRANSCRIPTIONAL ACTIVATOR ADER"/>
    <property type="match status" value="1"/>
</dbReference>
<keyword evidence="6" id="KW-1185">Reference proteome</keyword>
<organism evidence="5 6">
    <name type="scientific">Brevibacillus fluminis</name>
    <dbReference type="NCBI Taxonomy" id="511487"/>
    <lineage>
        <taxon>Bacteria</taxon>
        <taxon>Bacillati</taxon>
        <taxon>Bacillota</taxon>
        <taxon>Bacilli</taxon>
        <taxon>Bacillales</taxon>
        <taxon>Paenibacillaceae</taxon>
        <taxon>Brevibacillus</taxon>
    </lineage>
</organism>
<dbReference type="Pfam" id="PF07905">
    <property type="entry name" value="PucR"/>
    <property type="match status" value="1"/>
</dbReference>
<proteinExistence type="inferred from homology"/>
<protein>
    <submittedName>
        <fullName evidence="5">PucR family transcriptional regulator</fullName>
    </submittedName>
</protein>
<dbReference type="InterPro" id="IPR042070">
    <property type="entry name" value="PucR_C-HTH_sf"/>
</dbReference>
<evidence type="ECO:0000259" key="4">
    <source>
        <dbReference type="Pfam" id="PF17853"/>
    </source>
</evidence>
<comment type="similarity">
    <text evidence="1">Belongs to the CdaR family.</text>
</comment>
<feature type="domain" description="PucR C-terminal helix-turn-helix" evidence="3">
    <location>
        <begin position="480"/>
        <end position="537"/>
    </location>
</feature>
<evidence type="ECO:0000259" key="2">
    <source>
        <dbReference type="Pfam" id="PF07905"/>
    </source>
</evidence>
<dbReference type="Proteomes" id="UP000271031">
    <property type="component" value="Unassembled WGS sequence"/>
</dbReference>
<feature type="domain" description="CdaR GGDEF-like" evidence="4">
    <location>
        <begin position="289"/>
        <end position="427"/>
    </location>
</feature>
<dbReference type="PANTHER" id="PTHR33744">
    <property type="entry name" value="CARBOHYDRATE DIACID REGULATOR"/>
    <property type="match status" value="1"/>
</dbReference>
<dbReference type="Pfam" id="PF13556">
    <property type="entry name" value="HTH_30"/>
    <property type="match status" value="1"/>
</dbReference>
<dbReference type="InterPro" id="IPR012914">
    <property type="entry name" value="PucR_dom"/>
</dbReference>